<dbReference type="RefSeq" id="WP_377516603.1">
    <property type="nucleotide sequence ID" value="NZ_JBHSVR010000001.1"/>
</dbReference>
<dbReference type="InterPro" id="IPR003284">
    <property type="entry name" value="Sal_SpvB"/>
</dbReference>
<evidence type="ECO:0000313" key="5">
    <source>
        <dbReference type="EMBL" id="MFC6633445.1"/>
    </source>
</evidence>
<dbReference type="Pfam" id="PF03534">
    <property type="entry name" value="SpvB"/>
    <property type="match status" value="1"/>
</dbReference>
<dbReference type="PANTHER" id="PTHR32305:SF15">
    <property type="entry name" value="PROTEIN RHSA-RELATED"/>
    <property type="match status" value="1"/>
</dbReference>
<reference evidence="6" key="1">
    <citation type="journal article" date="2019" name="Int. J. Syst. Evol. Microbiol.">
        <title>The Global Catalogue of Microorganisms (GCM) 10K type strain sequencing project: providing services to taxonomists for standard genome sequencing and annotation.</title>
        <authorList>
            <consortium name="The Broad Institute Genomics Platform"/>
            <consortium name="The Broad Institute Genome Sequencing Center for Infectious Disease"/>
            <person name="Wu L."/>
            <person name="Ma J."/>
        </authorList>
    </citation>
    <scope>NUCLEOTIDE SEQUENCE [LARGE SCALE GENOMIC DNA]</scope>
    <source>
        <strain evidence="6">CGMCC 1.13718</strain>
    </source>
</reference>
<keyword evidence="2" id="KW-0964">Secreted</keyword>
<evidence type="ECO:0000256" key="3">
    <source>
        <dbReference type="ARBA" id="ARBA00023026"/>
    </source>
</evidence>
<dbReference type="Gene3D" id="2.60.40.10">
    <property type="entry name" value="Immunoglobulins"/>
    <property type="match status" value="1"/>
</dbReference>
<dbReference type="Proteomes" id="UP001596425">
    <property type="component" value="Unassembled WGS sequence"/>
</dbReference>
<name>A0ABW1YPT0_9GAMM</name>
<gene>
    <name evidence="5" type="ORF">ACFQBM_09145</name>
</gene>
<evidence type="ECO:0000256" key="2">
    <source>
        <dbReference type="ARBA" id="ARBA00022525"/>
    </source>
</evidence>
<sequence>MIPTKPVINPLPNDDDGIIPLQWTDLKSAAVYKYEIYENGSLYKTLSSNPQSPNAAFSHTTPKRDDGSYSYTVKALNLRCEREGNCPTSAALNIIVAERPQPPGAANLSATFSRTGVINLSWQAAAGNVTHYELVPGSADAIDGPVTWHESGKITHTDLQQLDRDYTLDDGFHAFKVRACNQVSSFAPCSGDTASAIVEVSIAEAPVAIEVAPHQETVVPNTAAEVLASDRVGIVGGEFRISESGSANYTIPIVTGPASGGAVPSVALSYSSERGNGPMGMGWSISGLSAITACRRTLEEDGVNGSAFDRFCLDGQRLKLISGTQGAVGSVYRTSLDSFVRVKLVSTRVGSNKGFEVYRKDGSISYYGTNEDSYSTNAWHLGRQVDSVGNFIEYQYLKDAIIGEHLIETIHYSANGNDGTLNEISFAYDTNRSDKIFGYAFGEKKSLTRRLKSVASKASGIELRSYIPTYETGTTGRLRMSAIQECVDTKCREATDFDYADLTEEGVNDDSPNTSLLSSNFTGGKVGDINGDGLQDLVWIKLSPGDPWTTSDDRYYFRIALGNAAGGLSQQSWELRARSNARKEWHLVDYNDDGRVDLLRAPAESGAAWKVNLSVGNTFSATETTTLIPYEADQLGGMYDFNGDGLPDYLKLAAGGTLHANGEIPRAHIRYMKRVPGGLAFESGEVTRDLLVPEAPVPQGGSGKYIKKVSVKIRNNDVVSDLNSDGVADMTVVATTLWTCIESPLDCPEGMQVSTDYFAVLLSTGTGSHTYAYSSWVEGYNPDHVQPYLLDLNGDGLTDLVFRKHEDFGWNISHFNGNDFVSAGGLPAEVDDDPVFYDWNSDGLVDILYAGNVSSSFGTLHILPNTPTGFGSPIDTGYPWGVHDTDIFHYTLDLDGDGRGELLEICSELEDITSGNPCDNLAPLADKYLRILAPKHKNKPVDVLTNVTNGFGVKTKIEYARLNDDSANIYTRTTGSSALDYGNGSPVFDLYSPMYVVQKVISDAPAANDDANTVELHYHYAKGRMQGGGRGFLGFEQVTTYDPQNQVKTTTKYRQDYPYIGMPAETAKVIEPDPGNINVPAACSGTGLTLISCSINEMDAIAPTGKTVFPYISKAIDKSYALDGTYLGKKETRTIYDSAKAADILYGNVSKVIAEHFDAAGNRLQNQTTTNNYDNVVDSGRWHLGRLTNSTVTTERFGSLAAPVITRHADFDYDPATGLLTDEWVEKDTGFELHTHYQHDRFGNRTHFTVTDADGNSRTTQTIYDGYGRYAVTQVNALEQTTARLQDFNAFGAPGTALDMDGVATTRAYSQFGEAYFEHIETGSHSTTLKVLCSESGGCPTVAGIPAHFKVTTTGIDQAQIVVYHDRLGREIRKQTQDFHGDPVYVDTQYDAHSRVKAVSEPYGAGGPRWTHYSYDILGRTTLVNAPDGQCDISTTYSGLTVTTSSCGQSKTTDNNPLGEVAAITDNIGGKLQYSYYADGKLKNVKVLDSSGVQTSLTSIEYDQLGRKEKLVDPDKGSWTYGYTGFGELQWQKDAKGQGTAMTYDALGRMLTRADYKNFDSASQGGDLQQFARWYYDRDPGCNSLYRFDGKLVAVAQAPVVISGGCNPNLDDLRYLKLLHYDQYGRLGETTTTLGLIGGDGDFFEKVTYDKYSRAVKTFDASNQQAYDQGSPPNYLYGVETVYNPYGYKRGVRDLEAPIDEGFYYTVEDMTVRGQVKEVRLGNGLTTAYEYHPQSHRLTDIRTDIMPGIGKVQNLHYDWYAIGNLMSKTDKSGDGIYQKDLEETYQYDGLNRLRYAYLNNNGSQTDVQEVRYDAGGNITFKTGVGDYSYDGPRPHAVTGTSIGNIGYQYDGNGNLTGDGNGRTLEYSVFDKPTLIAKGSHSSHFRYGPDRSRYKRVDDNGSGTVTTLQVGSVEKVIERSQGGSFIKAYYRRSLAGVAVETVELDQSDQVTARNTQYLLKDLQGSLDVITDKNGQVAKDSFGNKLVYSFDAWGKRRAPFTWEQLGTPDNIVASLKVGSFNHLTSNRGYTGHEMLDEVGLIHMNGRVYDPTLSRFVSADPVIDGVTSVQGYNRYAYVHNNPLIYTDPSGYSSWNRFRDRWLNGRALHYKLSQNSTLNAVVQVGICIAAQTACPAVLAAYNAEQTYHVTGSWGLAFKNGVLAGISAAAFSGLPSGWGVKAFAVRGFVGGVVSTLGGGKFGHGFVSAGVGGGFSKDTGLVTRMLVSGAISDATGGKFISGAATAAFAWAMQSGGQADGHGGEPDDISDQFVANSKIKKKFKEIKHADGTVEHVLDLTYENQSTIDDAIIDSWAEQIENSFTQKFGGKNKLTVNLSEFGPCDAICRALGGGAEIVFKTVSKSLSLQNGGCPAGAAACAGVGSGEIRFVMENYAGARFRVDTPAHEFAHAIGFNHDYNSTGSIRSYAEARALTIKDYQMLVKYYGN</sequence>
<evidence type="ECO:0000256" key="1">
    <source>
        <dbReference type="ARBA" id="ARBA00004613"/>
    </source>
</evidence>
<accession>A0ABW1YPT0</accession>
<keyword evidence="6" id="KW-1185">Reference proteome</keyword>
<evidence type="ECO:0000313" key="6">
    <source>
        <dbReference type="Proteomes" id="UP001596425"/>
    </source>
</evidence>
<dbReference type="NCBIfam" id="TIGR03696">
    <property type="entry name" value="Rhs_assc_core"/>
    <property type="match status" value="1"/>
</dbReference>
<evidence type="ECO:0000259" key="4">
    <source>
        <dbReference type="Pfam" id="PF12256"/>
    </source>
</evidence>
<feature type="domain" description="Insecticide toxin TcdB middle/N-terminal" evidence="4">
    <location>
        <begin position="936"/>
        <end position="1055"/>
    </location>
</feature>
<dbReference type="PANTHER" id="PTHR32305">
    <property type="match status" value="1"/>
</dbReference>
<dbReference type="EMBL" id="JBHSVR010000001">
    <property type="protein sequence ID" value="MFC6633445.1"/>
    <property type="molecule type" value="Genomic_DNA"/>
</dbReference>
<protein>
    <submittedName>
        <fullName evidence="5">RHS repeat-associated core domain-containing protein</fullName>
    </submittedName>
</protein>
<proteinExistence type="predicted"/>
<dbReference type="SUPFAM" id="SSF55486">
    <property type="entry name" value="Metalloproteases ('zincins'), catalytic domain"/>
    <property type="match status" value="1"/>
</dbReference>
<keyword evidence="3" id="KW-0843">Virulence</keyword>
<dbReference type="InterPro" id="IPR028994">
    <property type="entry name" value="Integrin_alpha_N"/>
</dbReference>
<dbReference type="InterPro" id="IPR013783">
    <property type="entry name" value="Ig-like_fold"/>
</dbReference>
<comment type="caution">
    <text evidence="5">The sequence shown here is derived from an EMBL/GenBank/DDBJ whole genome shotgun (WGS) entry which is preliminary data.</text>
</comment>
<organism evidence="5 6">
    <name type="scientific">Microbulbifer taiwanensis</name>
    <dbReference type="NCBI Taxonomy" id="986746"/>
    <lineage>
        <taxon>Bacteria</taxon>
        <taxon>Pseudomonadati</taxon>
        <taxon>Pseudomonadota</taxon>
        <taxon>Gammaproteobacteria</taxon>
        <taxon>Cellvibrionales</taxon>
        <taxon>Microbulbiferaceae</taxon>
        <taxon>Microbulbifer</taxon>
    </lineage>
</organism>
<dbReference type="InterPro" id="IPR022045">
    <property type="entry name" value="TcdB_toxin_mid/N"/>
</dbReference>
<dbReference type="Pfam" id="PF12256">
    <property type="entry name" value="TcdB_toxin_midN"/>
    <property type="match status" value="1"/>
</dbReference>
<dbReference type="InterPro" id="IPR022385">
    <property type="entry name" value="Rhs_assc_core"/>
</dbReference>
<comment type="subcellular location">
    <subcellularLocation>
        <location evidence="1">Secreted</location>
    </subcellularLocation>
</comment>
<dbReference type="InterPro" id="IPR050708">
    <property type="entry name" value="T6SS_VgrG/RHS"/>
</dbReference>
<dbReference type="Gene3D" id="2.180.10.10">
    <property type="entry name" value="RHS repeat-associated core"/>
    <property type="match status" value="2"/>
</dbReference>
<dbReference type="SUPFAM" id="SSF69318">
    <property type="entry name" value="Integrin alpha N-terminal domain"/>
    <property type="match status" value="1"/>
</dbReference>